<dbReference type="RefSeq" id="XP_027579677.1">
    <property type="nucleotide sequence ID" value="XM_027723876.2"/>
</dbReference>
<evidence type="ECO:0000313" key="8">
    <source>
        <dbReference type="RefSeq" id="XP_027579677.1"/>
    </source>
</evidence>
<dbReference type="PROSITE" id="PS50089">
    <property type="entry name" value="ZF_RING_2"/>
    <property type="match status" value="1"/>
</dbReference>
<sequence>MTSETDGNCSICQDTQKDVASALPCHHRFCRGCILRWTHINPVCPLCRRIIETVRFSDDSMEIVITAPDELPDAISQAGTAPDGPQGNSPHSPVASHPSSSQWTPPQAVGGVLPDLWAELFRRQQQLLDPLRPWLHQRLETIYGDQWWLARNAQSSILHALCVFGPDEEIMVQRLQDILEEHTVPLVQDTINIIVGQCSEEARRLLRSHAAGDEDNSPAASTSSSNSSSSSSIISSSNSSFSSSSTSSSNSSSSCSNSREGTPTSSPAVSVQEEEAGTMEAFPPRHHNLPHPVPVPAEQDQRQEELGQAMTVAGPSAQGSSCSPSSPSQGTDHSPRGPRHPPKRRALSSQDIPQPSKRSPRRQQ</sequence>
<dbReference type="AlphaFoldDB" id="A0A6J2GWJ4"/>
<keyword evidence="2 4" id="KW-0863">Zinc-finger</keyword>
<name>A0A6J2GWJ4_9PASS</name>
<dbReference type="InterPro" id="IPR017907">
    <property type="entry name" value="Znf_RING_CS"/>
</dbReference>
<dbReference type="SUPFAM" id="SSF57850">
    <property type="entry name" value="RING/U-box"/>
    <property type="match status" value="1"/>
</dbReference>
<feature type="compositionally biased region" description="Low complexity" evidence="5">
    <location>
        <begin position="313"/>
        <end position="330"/>
    </location>
</feature>
<accession>A0A6J2GWJ4</accession>
<dbReference type="GO" id="GO:0061630">
    <property type="term" value="F:ubiquitin protein ligase activity"/>
    <property type="evidence" value="ECO:0007669"/>
    <property type="project" value="TreeGrafter"/>
</dbReference>
<dbReference type="Pfam" id="PF00097">
    <property type="entry name" value="zf-C3HC4"/>
    <property type="match status" value="1"/>
</dbReference>
<gene>
    <name evidence="8" type="primary">LOC113989377</name>
</gene>
<dbReference type="PROSITE" id="PS00518">
    <property type="entry name" value="ZF_RING_1"/>
    <property type="match status" value="1"/>
</dbReference>
<feature type="compositionally biased region" description="Low complexity" evidence="5">
    <location>
        <begin position="221"/>
        <end position="258"/>
    </location>
</feature>
<evidence type="ECO:0000256" key="5">
    <source>
        <dbReference type="SAM" id="MobiDB-lite"/>
    </source>
</evidence>
<evidence type="ECO:0000256" key="3">
    <source>
        <dbReference type="ARBA" id="ARBA00022833"/>
    </source>
</evidence>
<evidence type="ECO:0000259" key="6">
    <source>
        <dbReference type="PROSITE" id="PS50089"/>
    </source>
</evidence>
<evidence type="ECO:0000313" key="7">
    <source>
        <dbReference type="Proteomes" id="UP000504627"/>
    </source>
</evidence>
<keyword evidence="7" id="KW-1185">Reference proteome</keyword>
<dbReference type="GeneID" id="113989377"/>
<dbReference type="Proteomes" id="UP000504627">
    <property type="component" value="Unplaced"/>
</dbReference>
<dbReference type="PANTHER" id="PTHR45969:SF69">
    <property type="entry name" value="FINGER DOMAIN PROTEIN, PUTATIVE (AFU_ORTHOLOGUE AFUA_3G12190)-RELATED"/>
    <property type="match status" value="1"/>
</dbReference>
<reference evidence="8" key="1">
    <citation type="submission" date="2025-08" db="UniProtKB">
        <authorList>
            <consortium name="RefSeq"/>
        </authorList>
    </citation>
    <scope>IDENTIFICATION</scope>
    <source>
        <tissue evidence="8">Muscle</tissue>
    </source>
</reference>
<dbReference type="InterPro" id="IPR013083">
    <property type="entry name" value="Znf_RING/FYVE/PHD"/>
</dbReference>
<dbReference type="InParanoid" id="A0A6J2GWJ4"/>
<feature type="domain" description="RING-type" evidence="6">
    <location>
        <begin position="9"/>
        <end position="48"/>
    </location>
</feature>
<dbReference type="Gene3D" id="3.30.40.10">
    <property type="entry name" value="Zinc/RING finger domain, C3HC4 (zinc finger)"/>
    <property type="match status" value="1"/>
</dbReference>
<feature type="compositionally biased region" description="Polar residues" evidence="5">
    <location>
        <begin position="347"/>
        <end position="357"/>
    </location>
</feature>
<dbReference type="InterPro" id="IPR018957">
    <property type="entry name" value="Znf_C3HC4_RING-type"/>
</dbReference>
<proteinExistence type="predicted"/>
<feature type="region of interest" description="Disordered" evidence="5">
    <location>
        <begin position="74"/>
        <end position="106"/>
    </location>
</feature>
<keyword evidence="1" id="KW-0479">Metal-binding</keyword>
<evidence type="ECO:0000256" key="1">
    <source>
        <dbReference type="ARBA" id="ARBA00022723"/>
    </source>
</evidence>
<dbReference type="GO" id="GO:0008270">
    <property type="term" value="F:zinc ion binding"/>
    <property type="evidence" value="ECO:0007669"/>
    <property type="project" value="UniProtKB-KW"/>
</dbReference>
<evidence type="ECO:0000256" key="2">
    <source>
        <dbReference type="ARBA" id="ARBA00022771"/>
    </source>
</evidence>
<organism evidence="7 8">
    <name type="scientific">Pipra filicauda</name>
    <name type="common">Wire-tailed manakin</name>
    <dbReference type="NCBI Taxonomy" id="649802"/>
    <lineage>
        <taxon>Eukaryota</taxon>
        <taxon>Metazoa</taxon>
        <taxon>Chordata</taxon>
        <taxon>Craniata</taxon>
        <taxon>Vertebrata</taxon>
        <taxon>Euteleostomi</taxon>
        <taxon>Archelosauria</taxon>
        <taxon>Archosauria</taxon>
        <taxon>Dinosauria</taxon>
        <taxon>Saurischia</taxon>
        <taxon>Theropoda</taxon>
        <taxon>Coelurosauria</taxon>
        <taxon>Aves</taxon>
        <taxon>Neognathae</taxon>
        <taxon>Neoaves</taxon>
        <taxon>Telluraves</taxon>
        <taxon>Australaves</taxon>
        <taxon>Passeriformes</taxon>
        <taxon>Pipridae</taxon>
        <taxon>Pipra</taxon>
    </lineage>
</organism>
<dbReference type="SMART" id="SM00184">
    <property type="entry name" value="RING"/>
    <property type="match status" value="1"/>
</dbReference>
<protein>
    <submittedName>
        <fullName evidence="8">Uncharacterized protein LOC113989377</fullName>
    </submittedName>
</protein>
<keyword evidence="3" id="KW-0862">Zinc</keyword>
<evidence type="ECO:0000256" key="4">
    <source>
        <dbReference type="PROSITE-ProRule" id="PRU00175"/>
    </source>
</evidence>
<feature type="compositionally biased region" description="Basic residues" evidence="5">
    <location>
        <begin position="336"/>
        <end position="346"/>
    </location>
</feature>
<dbReference type="InterPro" id="IPR001841">
    <property type="entry name" value="Znf_RING"/>
</dbReference>
<feature type="compositionally biased region" description="Low complexity" evidence="5">
    <location>
        <begin position="89"/>
        <end position="101"/>
    </location>
</feature>
<dbReference type="GO" id="GO:0016567">
    <property type="term" value="P:protein ubiquitination"/>
    <property type="evidence" value="ECO:0007669"/>
    <property type="project" value="TreeGrafter"/>
</dbReference>
<feature type="compositionally biased region" description="Polar residues" evidence="5">
    <location>
        <begin position="259"/>
        <end position="269"/>
    </location>
</feature>
<feature type="region of interest" description="Disordered" evidence="5">
    <location>
        <begin position="210"/>
        <end position="364"/>
    </location>
</feature>
<dbReference type="PANTHER" id="PTHR45969">
    <property type="entry name" value="RING ZINC FINGER PROTEIN-RELATED"/>
    <property type="match status" value="1"/>
</dbReference>